<evidence type="ECO:0008006" key="4">
    <source>
        <dbReference type="Google" id="ProtNLM"/>
    </source>
</evidence>
<dbReference type="AlphaFoldDB" id="A0A2S2E0C4"/>
<dbReference type="EMBL" id="CP029347">
    <property type="protein sequence ID" value="AWL11076.1"/>
    <property type="molecule type" value="Genomic_DNA"/>
</dbReference>
<name>A0A2S2E0C4_9ALTE</name>
<reference evidence="2 3" key="1">
    <citation type="submission" date="2018-05" db="EMBL/GenBank/DDBJ databases">
        <title>Salinimonas sp. HMF8227 Genome sequencing and assembly.</title>
        <authorList>
            <person name="Kang H."/>
            <person name="Kang J."/>
            <person name="Cha I."/>
            <person name="Kim H."/>
            <person name="Joh K."/>
        </authorList>
    </citation>
    <scope>NUCLEOTIDE SEQUENCE [LARGE SCALE GENOMIC DNA]</scope>
    <source>
        <strain evidence="2 3">HMF8227</strain>
    </source>
</reference>
<feature type="signal peptide" evidence="1">
    <location>
        <begin position="1"/>
        <end position="21"/>
    </location>
</feature>
<evidence type="ECO:0000313" key="2">
    <source>
        <dbReference type="EMBL" id="AWL11076.1"/>
    </source>
</evidence>
<organism evidence="2 3">
    <name type="scientific">Saliniradius amylolyticus</name>
    <dbReference type="NCBI Taxonomy" id="2183582"/>
    <lineage>
        <taxon>Bacteria</taxon>
        <taxon>Pseudomonadati</taxon>
        <taxon>Pseudomonadota</taxon>
        <taxon>Gammaproteobacteria</taxon>
        <taxon>Alteromonadales</taxon>
        <taxon>Alteromonadaceae</taxon>
        <taxon>Saliniradius</taxon>
    </lineage>
</organism>
<dbReference type="Proteomes" id="UP000245728">
    <property type="component" value="Chromosome"/>
</dbReference>
<evidence type="ECO:0000256" key="1">
    <source>
        <dbReference type="SAM" id="SignalP"/>
    </source>
</evidence>
<dbReference type="Pfam" id="PF12514">
    <property type="entry name" value="DUF3718"/>
    <property type="match status" value="1"/>
</dbReference>
<dbReference type="OrthoDB" id="6197363at2"/>
<dbReference type="InterPro" id="IPR022193">
    <property type="entry name" value="DUF3718"/>
</dbReference>
<protein>
    <recommendedName>
        <fullName evidence="4">DUF3718 domain-containing protein</fullName>
    </recommendedName>
</protein>
<proteinExistence type="predicted"/>
<accession>A0A2S2E0C4</accession>
<gene>
    <name evidence="2" type="ORF">HMF8227_00580</name>
</gene>
<dbReference type="KEGG" id="salh:HMF8227_00580"/>
<sequence length="129" mass="14403">MKKSTLALLASMAAFSPLSYADINEELQNICTIVKNDDKSELRKKMRTVRSDYRLRLGDYYTGISCGGNSMIRYAMENGSAETGIYMIKRMSKGDLEQPEGDGMTIKQWAEANGHIGTPIGKELLDRLN</sequence>
<feature type="chain" id="PRO_5015703401" description="DUF3718 domain-containing protein" evidence="1">
    <location>
        <begin position="22"/>
        <end position="129"/>
    </location>
</feature>
<keyword evidence="3" id="KW-1185">Reference proteome</keyword>
<dbReference type="RefSeq" id="WP_109338746.1">
    <property type="nucleotide sequence ID" value="NZ_CP029347.1"/>
</dbReference>
<evidence type="ECO:0000313" key="3">
    <source>
        <dbReference type="Proteomes" id="UP000245728"/>
    </source>
</evidence>
<keyword evidence="1" id="KW-0732">Signal</keyword>